<organism evidence="2 3">
    <name type="scientific">Methylophaga thalassica</name>
    <dbReference type="NCBI Taxonomy" id="40223"/>
    <lineage>
        <taxon>Bacteria</taxon>
        <taxon>Pseudomonadati</taxon>
        <taxon>Pseudomonadota</taxon>
        <taxon>Gammaproteobacteria</taxon>
        <taxon>Thiotrichales</taxon>
        <taxon>Piscirickettsiaceae</taxon>
        <taxon>Methylophaga</taxon>
    </lineage>
</organism>
<feature type="domain" description="NERD" evidence="1">
    <location>
        <begin position="16"/>
        <end position="129"/>
    </location>
</feature>
<gene>
    <name evidence="2" type="ORF">GCM10007891_10090</name>
</gene>
<dbReference type="EMBL" id="BSND01000004">
    <property type="protein sequence ID" value="GLP99155.1"/>
    <property type="molecule type" value="Genomic_DNA"/>
</dbReference>
<proteinExistence type="predicted"/>
<accession>A0ABQ5TWB4</accession>
<keyword evidence="3" id="KW-1185">Reference proteome</keyword>
<dbReference type="PROSITE" id="PS50965">
    <property type="entry name" value="NERD"/>
    <property type="match status" value="1"/>
</dbReference>
<dbReference type="Pfam" id="PF08378">
    <property type="entry name" value="NERD"/>
    <property type="match status" value="1"/>
</dbReference>
<evidence type="ECO:0000313" key="3">
    <source>
        <dbReference type="Proteomes" id="UP001161423"/>
    </source>
</evidence>
<dbReference type="Proteomes" id="UP001161423">
    <property type="component" value="Unassembled WGS sequence"/>
</dbReference>
<comment type="caution">
    <text evidence="2">The sequence shown here is derived from an EMBL/GenBank/DDBJ whole genome shotgun (WGS) entry which is preliminary data.</text>
</comment>
<name>A0ABQ5TWB4_9GAMM</name>
<protein>
    <recommendedName>
        <fullName evidence="1">NERD domain-containing protein</fullName>
    </recommendedName>
</protein>
<sequence>MCVLLALVFVIKRKRKRSRYSRKLERSLQSIKKQEAKSIIIPDGLGGAIEIERLLLIEQGLLIIETYPMSGHLFGADHIDQWTQIIDGRSFKFTNPLHRIYNTKHALQLLAPKVPIFCRIVFSENSNFPKGKPSEVSVIRTLDEDLQGLAKEPSVNQLGEIAWERIIRIARTDGQSLLRDVKI</sequence>
<evidence type="ECO:0000313" key="2">
    <source>
        <dbReference type="EMBL" id="GLP99155.1"/>
    </source>
</evidence>
<reference evidence="2" key="2">
    <citation type="submission" date="2023-01" db="EMBL/GenBank/DDBJ databases">
        <title>Draft genome sequence of Methylophaga thalassica strain NBRC 102424.</title>
        <authorList>
            <person name="Sun Q."/>
            <person name="Mori K."/>
        </authorList>
    </citation>
    <scope>NUCLEOTIDE SEQUENCE</scope>
    <source>
        <strain evidence="2">NBRC 102424</strain>
    </source>
</reference>
<evidence type="ECO:0000259" key="1">
    <source>
        <dbReference type="PROSITE" id="PS50965"/>
    </source>
</evidence>
<reference evidence="2" key="1">
    <citation type="journal article" date="2014" name="Int. J. Syst. Evol. Microbiol.">
        <title>Complete genome of a new Firmicutes species belonging to the dominant human colonic microbiota ('Ruminococcus bicirculans') reveals two chromosomes and a selective capacity to utilize plant glucans.</title>
        <authorList>
            <consortium name="NISC Comparative Sequencing Program"/>
            <person name="Wegmann U."/>
            <person name="Louis P."/>
            <person name="Goesmann A."/>
            <person name="Henrissat B."/>
            <person name="Duncan S.H."/>
            <person name="Flint H.J."/>
        </authorList>
    </citation>
    <scope>NUCLEOTIDE SEQUENCE</scope>
    <source>
        <strain evidence="2">NBRC 102424</strain>
    </source>
</reference>
<dbReference type="InterPro" id="IPR011528">
    <property type="entry name" value="NERD"/>
</dbReference>